<protein>
    <submittedName>
        <fullName evidence="1">Uncharacterized protein</fullName>
    </submittedName>
</protein>
<dbReference type="AlphaFoldDB" id="A0A376DHB5"/>
<evidence type="ECO:0000313" key="2">
    <source>
        <dbReference type="Proteomes" id="UP000255248"/>
    </source>
</evidence>
<dbReference type="Proteomes" id="UP000255248">
    <property type="component" value="Unassembled WGS sequence"/>
</dbReference>
<reference evidence="1 2" key="1">
    <citation type="submission" date="2018-06" db="EMBL/GenBank/DDBJ databases">
        <authorList>
            <consortium name="Pathogen Informatics"/>
            <person name="Doyle S."/>
        </authorList>
    </citation>
    <scope>NUCLEOTIDE SEQUENCE [LARGE SCALE GENOMIC DNA]</scope>
    <source>
        <strain evidence="1 2">NCTC12121</strain>
    </source>
</reference>
<dbReference type="EMBL" id="UFXZ01000001">
    <property type="protein sequence ID" value="STC89466.1"/>
    <property type="molecule type" value="Genomic_DNA"/>
</dbReference>
<proteinExistence type="predicted"/>
<gene>
    <name evidence="1" type="ORF">NCTC12121_02206</name>
</gene>
<evidence type="ECO:0000313" key="1">
    <source>
        <dbReference type="EMBL" id="STC89466.1"/>
    </source>
</evidence>
<accession>A0A376DHB5</accession>
<dbReference type="RefSeq" id="WP_115314536.1">
    <property type="nucleotide sequence ID" value="NZ_CP065626.1"/>
</dbReference>
<sequence length="73" mass="7904">MISDKEELKLSLYVLRGAVADGTPEEQAAVQASTEATRAFIEKLKTDYPDKAGLFGGMIAALECVVNEMPNKE</sequence>
<organism evidence="1 2">
    <name type="scientific">Edwardsiella hoshinae</name>
    <dbReference type="NCBI Taxonomy" id="93378"/>
    <lineage>
        <taxon>Bacteria</taxon>
        <taxon>Pseudomonadati</taxon>
        <taxon>Pseudomonadota</taxon>
        <taxon>Gammaproteobacteria</taxon>
        <taxon>Enterobacterales</taxon>
        <taxon>Hafniaceae</taxon>
        <taxon>Edwardsiella</taxon>
    </lineage>
</organism>
<name>A0A376DHB5_9GAMM</name>